<keyword evidence="2" id="KW-1185">Reference proteome</keyword>
<dbReference type="GO" id="GO:0008817">
    <property type="term" value="F:corrinoid adenosyltransferase activity"/>
    <property type="evidence" value="ECO:0007669"/>
    <property type="project" value="UniProtKB-EC"/>
</dbReference>
<dbReference type="GO" id="GO:0009236">
    <property type="term" value="P:cobalamin biosynthetic process"/>
    <property type="evidence" value="ECO:0007669"/>
    <property type="project" value="InterPro"/>
</dbReference>
<keyword evidence="1" id="KW-0808">Transferase</keyword>
<dbReference type="PANTHER" id="PTHR46638">
    <property type="entry name" value="CORRINOID ADENOSYLTRANSFERASE"/>
    <property type="match status" value="1"/>
</dbReference>
<protein>
    <submittedName>
        <fullName evidence="1">Cob(I)yrinic acid a,c-diamide adenosyltransferase</fullName>
        <ecNumber evidence="1">2.5.1.17</ecNumber>
    </submittedName>
</protein>
<dbReference type="PIRSF" id="PIRSF015617">
    <property type="entry name" value="Adensltrnsf_CobA"/>
    <property type="match status" value="1"/>
</dbReference>
<evidence type="ECO:0000313" key="1">
    <source>
        <dbReference type="EMBL" id="KRQ87225.1"/>
    </source>
</evidence>
<dbReference type="PANTHER" id="PTHR46638:SF1">
    <property type="entry name" value="CORRINOID ADENOSYLTRANSFERASE"/>
    <property type="match status" value="1"/>
</dbReference>
<dbReference type="InterPro" id="IPR027417">
    <property type="entry name" value="P-loop_NTPase"/>
</dbReference>
<dbReference type="PATRIC" id="fig|908809.3.peg.1035"/>
<proteinExistence type="predicted"/>
<dbReference type="InterPro" id="IPR003724">
    <property type="entry name" value="CblAdoTrfase_CobA"/>
</dbReference>
<dbReference type="RefSeq" id="WP_057977792.1">
    <property type="nucleotide sequence ID" value="NZ_LKHP01000004.1"/>
</dbReference>
<organism evidence="1 2">
    <name type="scientific">Caloramator mitchellensis</name>
    <dbReference type="NCBI Taxonomy" id="908809"/>
    <lineage>
        <taxon>Bacteria</taxon>
        <taxon>Bacillati</taxon>
        <taxon>Bacillota</taxon>
        <taxon>Clostridia</taxon>
        <taxon>Eubacteriales</taxon>
        <taxon>Clostridiaceae</taxon>
        <taxon>Caloramator</taxon>
    </lineage>
</organism>
<sequence length="179" mass="20447">MGKLSQGCIQVYTGNGKGKTTAAIGQGVRAAGDELKVYMVQFLKGSETGELKSIAKLEPYFKIFRFEKKRGFFWTLSDEEKAELKKEIEKAFEFCKEVLKNKECDMLILDEIMGVLHNKLLTVEEVVEFLKSKPEDIEIIMTGRNVPNEIQEIADLITEMKDIKHYFEKGIPARKGIEF</sequence>
<dbReference type="Proteomes" id="UP000052015">
    <property type="component" value="Unassembled WGS sequence"/>
</dbReference>
<dbReference type="Gene3D" id="3.40.50.300">
    <property type="entry name" value="P-loop containing nucleotide triphosphate hydrolases"/>
    <property type="match status" value="1"/>
</dbReference>
<evidence type="ECO:0000313" key="2">
    <source>
        <dbReference type="Proteomes" id="UP000052015"/>
    </source>
</evidence>
<reference evidence="1 2" key="1">
    <citation type="submission" date="2015-09" db="EMBL/GenBank/DDBJ databases">
        <title>Draft genome sequence of a Caloramator mitchellensis, a moderate thermophile from the Great Artesian Basin of Australia.</title>
        <authorList>
            <person name="Patel B.K."/>
        </authorList>
    </citation>
    <scope>NUCLEOTIDE SEQUENCE [LARGE SCALE GENOMIC DNA]</scope>
    <source>
        <strain evidence="1 2">VF08</strain>
    </source>
</reference>
<dbReference type="AlphaFoldDB" id="A0A0R3JUI6"/>
<dbReference type="EMBL" id="LKHP01000004">
    <property type="protein sequence ID" value="KRQ87225.1"/>
    <property type="molecule type" value="Genomic_DNA"/>
</dbReference>
<dbReference type="SUPFAM" id="SSF52540">
    <property type="entry name" value="P-loop containing nucleoside triphosphate hydrolases"/>
    <property type="match status" value="1"/>
</dbReference>
<dbReference type="CDD" id="cd00561">
    <property type="entry name" value="CobA_ACA"/>
    <property type="match status" value="1"/>
</dbReference>
<gene>
    <name evidence="1" type="primary">cobO</name>
    <name evidence="1" type="ORF">ABG79_01028</name>
</gene>
<comment type="caution">
    <text evidence="1">The sequence shown here is derived from an EMBL/GenBank/DDBJ whole genome shotgun (WGS) entry which is preliminary data.</text>
</comment>
<dbReference type="OrthoDB" id="9810309at2"/>
<dbReference type="EC" id="2.5.1.17" evidence="1"/>
<accession>A0A0R3JUI6</accession>
<dbReference type="Pfam" id="PF02572">
    <property type="entry name" value="CobA_CobO_BtuR"/>
    <property type="match status" value="1"/>
</dbReference>
<dbReference type="GO" id="GO:0005524">
    <property type="term" value="F:ATP binding"/>
    <property type="evidence" value="ECO:0007669"/>
    <property type="project" value="InterPro"/>
</dbReference>
<name>A0A0R3JUI6_CALMK</name>
<dbReference type="STRING" id="908809.ABG79_01028"/>